<accession>D0LW67</accession>
<dbReference type="PANTHER" id="PTHR43677:SF4">
    <property type="entry name" value="QUINONE OXIDOREDUCTASE-LIKE PROTEIN 2"/>
    <property type="match status" value="1"/>
</dbReference>
<dbReference type="OrthoDB" id="9808651at2"/>
<dbReference type="CDD" id="cd08275">
    <property type="entry name" value="MDR3"/>
    <property type="match status" value="1"/>
</dbReference>
<evidence type="ECO:0000259" key="1">
    <source>
        <dbReference type="SMART" id="SM00829"/>
    </source>
</evidence>
<keyword evidence="3" id="KW-1185">Reference proteome</keyword>
<dbReference type="STRING" id="502025.Hoch_3497"/>
<dbReference type="HOGENOM" id="CLU_026673_3_1_7"/>
<dbReference type="SMART" id="SM00829">
    <property type="entry name" value="PKS_ER"/>
    <property type="match status" value="1"/>
</dbReference>
<feature type="domain" description="Enoyl reductase (ER)" evidence="1">
    <location>
        <begin position="10"/>
        <end position="342"/>
    </location>
</feature>
<protein>
    <submittedName>
        <fullName evidence="2">Alcohol dehydrogenase zinc-binding domain protein</fullName>
    </submittedName>
</protein>
<dbReference type="SUPFAM" id="SSF50129">
    <property type="entry name" value="GroES-like"/>
    <property type="match status" value="1"/>
</dbReference>
<dbReference type="EMBL" id="CP001804">
    <property type="protein sequence ID" value="ACY15999.1"/>
    <property type="molecule type" value="Genomic_DNA"/>
</dbReference>
<dbReference type="InterPro" id="IPR036291">
    <property type="entry name" value="NAD(P)-bd_dom_sf"/>
</dbReference>
<dbReference type="GO" id="GO:0008270">
    <property type="term" value="F:zinc ion binding"/>
    <property type="evidence" value="ECO:0007669"/>
    <property type="project" value="InterPro"/>
</dbReference>
<dbReference type="InterPro" id="IPR051397">
    <property type="entry name" value="Zn-ADH-like_protein"/>
</dbReference>
<dbReference type="Gene3D" id="3.90.180.10">
    <property type="entry name" value="Medium-chain alcohol dehydrogenases, catalytic domain"/>
    <property type="match status" value="1"/>
</dbReference>
<dbReference type="KEGG" id="hoh:Hoch_3497"/>
<dbReference type="GO" id="GO:0016491">
    <property type="term" value="F:oxidoreductase activity"/>
    <property type="evidence" value="ECO:0007669"/>
    <property type="project" value="InterPro"/>
</dbReference>
<evidence type="ECO:0000313" key="3">
    <source>
        <dbReference type="Proteomes" id="UP000001880"/>
    </source>
</evidence>
<dbReference type="Pfam" id="PF08240">
    <property type="entry name" value="ADH_N"/>
    <property type="match status" value="1"/>
</dbReference>
<dbReference type="RefSeq" id="WP_012828598.1">
    <property type="nucleotide sequence ID" value="NC_013440.1"/>
</dbReference>
<name>D0LW67_HALO1</name>
<dbReference type="InterPro" id="IPR002364">
    <property type="entry name" value="Quin_OxRdtase/zeta-crystal_CS"/>
</dbReference>
<dbReference type="Proteomes" id="UP000001880">
    <property type="component" value="Chromosome"/>
</dbReference>
<dbReference type="eggNOG" id="COG0604">
    <property type="taxonomic scope" value="Bacteria"/>
</dbReference>
<dbReference type="Pfam" id="PF13602">
    <property type="entry name" value="ADH_zinc_N_2"/>
    <property type="match status" value="1"/>
</dbReference>
<gene>
    <name evidence="2" type="ordered locus">Hoch_3497</name>
</gene>
<sequence>MRNVVIHRAGGYEQLRIEERVEPVPGPGEALVESHFAGVNFADCVVRMGLYASAKKYVGWPITPGFEFAGVVRAVGPGVSDELVGSTCMGVTRFGGYATHLTVPASQLFPVPVGLSLAQAAAFPTVHLTAWFALCELLRLRPGMRVLVHSAAGGVGSAAVQIARLHGCEVIGVVGAAHKLEPLRALGAQHAIDKRAQALWPAVARIAPAGCDVILDANGVETLRHSFRHLAPMGRLVIYGFHTMLPQNQRGRVNYLSLARDFLRTPRFDPFRMTTENKSVLAFNLSFLFDEGSLLAEAMNQLAGWLDDGTLAPPQVTEYAFDDVAQAQHALESGRTVGKLVLRTG</sequence>
<dbReference type="PANTHER" id="PTHR43677">
    <property type="entry name" value="SHORT-CHAIN DEHYDROGENASE/REDUCTASE"/>
    <property type="match status" value="1"/>
</dbReference>
<dbReference type="SUPFAM" id="SSF51735">
    <property type="entry name" value="NAD(P)-binding Rossmann-fold domains"/>
    <property type="match status" value="1"/>
</dbReference>
<evidence type="ECO:0000313" key="2">
    <source>
        <dbReference type="EMBL" id="ACY15999.1"/>
    </source>
</evidence>
<proteinExistence type="predicted"/>
<dbReference type="PROSITE" id="PS01162">
    <property type="entry name" value="QOR_ZETA_CRYSTAL"/>
    <property type="match status" value="1"/>
</dbReference>
<dbReference type="InterPro" id="IPR011032">
    <property type="entry name" value="GroES-like_sf"/>
</dbReference>
<organism evidence="2 3">
    <name type="scientific">Haliangium ochraceum (strain DSM 14365 / JCM 11303 / SMP-2)</name>
    <dbReference type="NCBI Taxonomy" id="502025"/>
    <lineage>
        <taxon>Bacteria</taxon>
        <taxon>Pseudomonadati</taxon>
        <taxon>Myxococcota</taxon>
        <taxon>Polyangia</taxon>
        <taxon>Haliangiales</taxon>
        <taxon>Kofleriaceae</taxon>
        <taxon>Haliangium</taxon>
    </lineage>
</organism>
<dbReference type="AlphaFoldDB" id="D0LW67"/>
<reference evidence="2 3" key="1">
    <citation type="journal article" date="2010" name="Stand. Genomic Sci.">
        <title>Complete genome sequence of Haliangium ochraceum type strain (SMP-2).</title>
        <authorList>
            <consortium name="US DOE Joint Genome Institute (JGI-PGF)"/>
            <person name="Ivanova N."/>
            <person name="Daum C."/>
            <person name="Lang E."/>
            <person name="Abt B."/>
            <person name="Kopitz M."/>
            <person name="Saunders E."/>
            <person name="Lapidus A."/>
            <person name="Lucas S."/>
            <person name="Glavina Del Rio T."/>
            <person name="Nolan M."/>
            <person name="Tice H."/>
            <person name="Copeland A."/>
            <person name="Cheng J.F."/>
            <person name="Chen F."/>
            <person name="Bruce D."/>
            <person name="Goodwin L."/>
            <person name="Pitluck S."/>
            <person name="Mavromatis K."/>
            <person name="Pati A."/>
            <person name="Mikhailova N."/>
            <person name="Chen A."/>
            <person name="Palaniappan K."/>
            <person name="Land M."/>
            <person name="Hauser L."/>
            <person name="Chang Y.J."/>
            <person name="Jeffries C.D."/>
            <person name="Detter J.C."/>
            <person name="Brettin T."/>
            <person name="Rohde M."/>
            <person name="Goker M."/>
            <person name="Bristow J."/>
            <person name="Markowitz V."/>
            <person name="Eisen J.A."/>
            <person name="Hugenholtz P."/>
            <person name="Kyrpides N.C."/>
            <person name="Klenk H.P."/>
        </authorList>
    </citation>
    <scope>NUCLEOTIDE SEQUENCE [LARGE SCALE GENOMIC DNA]</scope>
    <source>
        <strain evidence="3">DSM 14365 / CIP 107738 / JCM 11303 / AJ 13395 / SMP-2</strain>
    </source>
</reference>
<dbReference type="InterPro" id="IPR020843">
    <property type="entry name" value="ER"/>
</dbReference>
<dbReference type="Gene3D" id="3.40.50.720">
    <property type="entry name" value="NAD(P)-binding Rossmann-like Domain"/>
    <property type="match status" value="1"/>
</dbReference>
<dbReference type="InterPro" id="IPR013154">
    <property type="entry name" value="ADH-like_N"/>
</dbReference>